<dbReference type="Proteomes" id="UP001207468">
    <property type="component" value="Unassembled WGS sequence"/>
</dbReference>
<organism evidence="1 2">
    <name type="scientific">Russula earlei</name>
    <dbReference type="NCBI Taxonomy" id="71964"/>
    <lineage>
        <taxon>Eukaryota</taxon>
        <taxon>Fungi</taxon>
        <taxon>Dikarya</taxon>
        <taxon>Basidiomycota</taxon>
        <taxon>Agaricomycotina</taxon>
        <taxon>Agaricomycetes</taxon>
        <taxon>Russulales</taxon>
        <taxon>Russulaceae</taxon>
        <taxon>Russula</taxon>
    </lineage>
</organism>
<dbReference type="EMBL" id="JAGFNK010000030">
    <property type="protein sequence ID" value="KAI9510993.1"/>
    <property type="molecule type" value="Genomic_DNA"/>
</dbReference>
<accession>A0ACC0UGZ1</accession>
<gene>
    <name evidence="1" type="ORF">F5148DRAFT_1175090</name>
</gene>
<name>A0ACC0UGZ1_9AGAM</name>
<comment type="caution">
    <text evidence="1">The sequence shown here is derived from an EMBL/GenBank/DDBJ whole genome shotgun (WGS) entry which is preliminary data.</text>
</comment>
<proteinExistence type="predicted"/>
<sequence>MGWALAKWLRRSIHKGELTIRITLFHHAHARHNRGSDNRGNGSRGDTDSVEWTVDQATTLHSQVAKFVDKKLLKLDVSQLPHTVSDTVPTNSGMWATFRNCTPHGAALPCSLVTLGFVTQPFRTRPRPLAYPHEYGIIDFNSAIRMVGSENDTVVSAYGTWGWMAPEAGEHSTFSPLRADRWSRGKVLLYFLKVQRTESFAEQVMDDDPLHRPSLVDWFEQVGVMLCDDDDTE</sequence>
<evidence type="ECO:0000313" key="1">
    <source>
        <dbReference type="EMBL" id="KAI9510993.1"/>
    </source>
</evidence>
<reference evidence="1" key="1">
    <citation type="submission" date="2021-03" db="EMBL/GenBank/DDBJ databases">
        <title>Evolutionary priming and transition to the ectomycorrhizal habit in an iconic lineage of mushroom-forming fungi: is preadaptation a requirement?</title>
        <authorList>
            <consortium name="DOE Joint Genome Institute"/>
            <person name="Looney B.P."/>
            <person name="Miyauchi S."/>
            <person name="Morin E."/>
            <person name="Drula E."/>
            <person name="Courty P.E."/>
            <person name="Chicoki N."/>
            <person name="Fauchery L."/>
            <person name="Kohler A."/>
            <person name="Kuo A."/>
            <person name="LaButti K."/>
            <person name="Pangilinan J."/>
            <person name="Lipzen A."/>
            <person name="Riley R."/>
            <person name="Andreopoulos W."/>
            <person name="He G."/>
            <person name="Johnson J."/>
            <person name="Barry K.W."/>
            <person name="Grigoriev I.V."/>
            <person name="Nagy L."/>
            <person name="Hibbett D."/>
            <person name="Henrissat B."/>
            <person name="Matheny P.B."/>
            <person name="Labbe J."/>
            <person name="Martin A.F."/>
        </authorList>
    </citation>
    <scope>NUCLEOTIDE SEQUENCE</scope>
    <source>
        <strain evidence="1">BPL698</strain>
    </source>
</reference>
<evidence type="ECO:0000313" key="2">
    <source>
        <dbReference type="Proteomes" id="UP001207468"/>
    </source>
</evidence>
<keyword evidence="2" id="KW-1185">Reference proteome</keyword>
<protein>
    <submittedName>
        <fullName evidence="1">Uncharacterized protein</fullName>
    </submittedName>
</protein>